<comment type="subcellular location">
    <subcellularLocation>
        <location evidence="1">Membrane</location>
        <topology evidence="1">Multi-pass membrane protein</topology>
    </subcellularLocation>
</comment>
<feature type="transmembrane region" description="Helical" evidence="5">
    <location>
        <begin position="29"/>
        <end position="48"/>
    </location>
</feature>
<feature type="domain" description="Major facilitator superfamily (MFS) profile" evidence="6">
    <location>
        <begin position="18"/>
        <end position="431"/>
    </location>
</feature>
<keyword evidence="8" id="KW-1185">Reference proteome</keyword>
<dbReference type="PROSITE" id="PS00216">
    <property type="entry name" value="SUGAR_TRANSPORT_1"/>
    <property type="match status" value="1"/>
</dbReference>
<feature type="transmembrane region" description="Helical" evidence="5">
    <location>
        <begin position="107"/>
        <end position="126"/>
    </location>
</feature>
<dbReference type="InterPro" id="IPR036259">
    <property type="entry name" value="MFS_trans_sf"/>
</dbReference>
<evidence type="ECO:0000259" key="6">
    <source>
        <dbReference type="PROSITE" id="PS50850"/>
    </source>
</evidence>
<accession>A0ABQ5XFG4</accession>
<evidence type="ECO:0000256" key="2">
    <source>
        <dbReference type="ARBA" id="ARBA00022692"/>
    </source>
</evidence>
<dbReference type="Gene3D" id="1.20.1250.20">
    <property type="entry name" value="MFS general substrate transporter like domains"/>
    <property type="match status" value="2"/>
</dbReference>
<dbReference type="PROSITE" id="PS50850">
    <property type="entry name" value="MFS"/>
    <property type="match status" value="1"/>
</dbReference>
<feature type="transmembrane region" description="Helical" evidence="5">
    <location>
        <begin position="315"/>
        <end position="340"/>
    </location>
</feature>
<dbReference type="InterPro" id="IPR011701">
    <property type="entry name" value="MFS"/>
</dbReference>
<feature type="transmembrane region" description="Helical" evidence="5">
    <location>
        <begin position="284"/>
        <end position="303"/>
    </location>
</feature>
<protein>
    <submittedName>
        <fullName evidence="7">MFS transporter</fullName>
    </submittedName>
</protein>
<feature type="transmembrane region" description="Helical" evidence="5">
    <location>
        <begin position="190"/>
        <end position="213"/>
    </location>
</feature>
<evidence type="ECO:0000256" key="3">
    <source>
        <dbReference type="ARBA" id="ARBA00022989"/>
    </source>
</evidence>
<dbReference type="Pfam" id="PF07690">
    <property type="entry name" value="MFS_1"/>
    <property type="match status" value="1"/>
</dbReference>
<reference evidence="8" key="1">
    <citation type="journal article" date="2019" name="Int. J. Syst. Evol. Microbiol.">
        <title>The Global Catalogue of Microorganisms (GCM) 10K type strain sequencing project: providing services to taxonomists for standard genome sequencing and annotation.</title>
        <authorList>
            <consortium name="The Broad Institute Genomics Platform"/>
            <consortium name="The Broad Institute Genome Sequencing Center for Infectious Disease"/>
            <person name="Wu L."/>
            <person name="Ma J."/>
        </authorList>
    </citation>
    <scope>NUCLEOTIDE SEQUENCE [LARGE SCALE GENOMIC DNA]</scope>
    <source>
        <strain evidence="8">NBRC 111981</strain>
    </source>
</reference>
<evidence type="ECO:0000313" key="8">
    <source>
        <dbReference type="Proteomes" id="UP001156627"/>
    </source>
</evidence>
<feature type="transmembrane region" description="Helical" evidence="5">
    <location>
        <begin position="253"/>
        <end position="272"/>
    </location>
</feature>
<organism evidence="7 8">
    <name type="scientific">Dyella flagellata</name>
    <dbReference type="NCBI Taxonomy" id="1867833"/>
    <lineage>
        <taxon>Bacteria</taxon>
        <taxon>Pseudomonadati</taxon>
        <taxon>Pseudomonadota</taxon>
        <taxon>Gammaproteobacteria</taxon>
        <taxon>Lysobacterales</taxon>
        <taxon>Rhodanobacteraceae</taxon>
        <taxon>Dyella</taxon>
    </lineage>
</organism>
<evidence type="ECO:0000256" key="1">
    <source>
        <dbReference type="ARBA" id="ARBA00004141"/>
    </source>
</evidence>
<feature type="transmembrane region" description="Helical" evidence="5">
    <location>
        <begin position="68"/>
        <end position="86"/>
    </location>
</feature>
<dbReference type="EMBL" id="BSOA01000043">
    <property type="protein sequence ID" value="GLQ89828.1"/>
    <property type="molecule type" value="Genomic_DNA"/>
</dbReference>
<evidence type="ECO:0000313" key="7">
    <source>
        <dbReference type="EMBL" id="GLQ89828.1"/>
    </source>
</evidence>
<comment type="caution">
    <text evidence="7">The sequence shown here is derived from an EMBL/GenBank/DDBJ whole genome shotgun (WGS) entry which is preliminary data.</text>
</comment>
<dbReference type="RefSeq" id="WP_284333266.1">
    <property type="nucleotide sequence ID" value="NZ_BSOA01000043.1"/>
</dbReference>
<keyword evidence="4 5" id="KW-0472">Membrane</keyword>
<gene>
    <name evidence="7" type="primary">floR</name>
    <name evidence="7" type="ORF">GCM10007898_34030</name>
</gene>
<name>A0ABQ5XFG4_9GAMM</name>
<evidence type="ECO:0000256" key="5">
    <source>
        <dbReference type="SAM" id="Phobius"/>
    </source>
</evidence>
<proteinExistence type="predicted"/>
<sequence>MTDDTAETAMHGFPQAGATAAAAMNVRQVGWPLILVYGMAYTGLWMALLPPILTGLTMRVRELAPAHAAGSLSLVVGVGALMALFGNPFFGRLSDRTISRLGMRRPWLIAGALGGVVGLAVIATAASVSQLLLGWCITQLAYNAELAALAAIFADQVPASQRGTVSGIVGISLPVGMISGTYLVQALAYSTLAVFLVPAAMALASAFILAWILPDHRLAVAQRARYGWREFLGSYWIHPLRFPDFAWAWSSRFLLFAGVAVLMTYQGFYLIHQLGCAPAEVPRRIFLSTLVQSCAVALFSALGGGLSDAVGRRKVFVFGAALVYALALLMIAFATSYAWFLVGMAVTGAGQGVYLAADLALVTDVLPERETQAAGNLGIFNIANVMPQSLMPAVAPGILLASGGSYAVLFVVAAILVVLSAWTILPVRGVR</sequence>
<keyword evidence="2 5" id="KW-0812">Transmembrane</keyword>
<dbReference type="PANTHER" id="PTHR23528:SF1">
    <property type="entry name" value="MAJOR FACILITATOR SUPERFAMILY (MFS) PROFILE DOMAIN-CONTAINING PROTEIN"/>
    <property type="match status" value="1"/>
</dbReference>
<keyword evidence="3 5" id="KW-1133">Transmembrane helix</keyword>
<dbReference type="InterPro" id="IPR005829">
    <property type="entry name" value="Sugar_transporter_CS"/>
</dbReference>
<dbReference type="InterPro" id="IPR020846">
    <property type="entry name" value="MFS_dom"/>
</dbReference>
<feature type="transmembrane region" description="Helical" evidence="5">
    <location>
        <begin position="132"/>
        <end position="153"/>
    </location>
</feature>
<dbReference type="SUPFAM" id="SSF103473">
    <property type="entry name" value="MFS general substrate transporter"/>
    <property type="match status" value="1"/>
</dbReference>
<dbReference type="PANTHER" id="PTHR23528">
    <property type="match status" value="1"/>
</dbReference>
<feature type="transmembrane region" description="Helical" evidence="5">
    <location>
        <begin position="406"/>
        <end position="425"/>
    </location>
</feature>
<dbReference type="Proteomes" id="UP001156627">
    <property type="component" value="Unassembled WGS sequence"/>
</dbReference>
<evidence type="ECO:0000256" key="4">
    <source>
        <dbReference type="ARBA" id="ARBA00023136"/>
    </source>
</evidence>
<feature type="transmembrane region" description="Helical" evidence="5">
    <location>
        <begin position="165"/>
        <end position="184"/>
    </location>
</feature>